<dbReference type="Proteomes" id="UP001054902">
    <property type="component" value="Unassembled WGS sequence"/>
</dbReference>
<comment type="caution">
    <text evidence="2">The sequence shown here is derived from an EMBL/GenBank/DDBJ whole genome shotgun (WGS) entry which is preliminary data.</text>
</comment>
<evidence type="ECO:0000313" key="2">
    <source>
        <dbReference type="EMBL" id="GFH43575.1"/>
    </source>
</evidence>
<accession>A0AAD3CF92</accession>
<feature type="compositionally biased region" description="Low complexity" evidence="1">
    <location>
        <begin position="103"/>
        <end position="117"/>
    </location>
</feature>
<feature type="compositionally biased region" description="Basic and acidic residues" evidence="1">
    <location>
        <begin position="24"/>
        <end position="33"/>
    </location>
</feature>
<feature type="compositionally biased region" description="Low complexity" evidence="1">
    <location>
        <begin position="53"/>
        <end position="71"/>
    </location>
</feature>
<evidence type="ECO:0000256" key="1">
    <source>
        <dbReference type="SAM" id="MobiDB-lite"/>
    </source>
</evidence>
<feature type="region of interest" description="Disordered" evidence="1">
    <location>
        <begin position="13"/>
        <end position="131"/>
    </location>
</feature>
<gene>
    <name evidence="2" type="ORF">CTEN210_00048</name>
</gene>
<evidence type="ECO:0000313" key="3">
    <source>
        <dbReference type="Proteomes" id="UP001054902"/>
    </source>
</evidence>
<dbReference type="AlphaFoldDB" id="A0AAD3CF92"/>
<dbReference type="EMBL" id="BLLK01000011">
    <property type="protein sequence ID" value="GFH43575.1"/>
    <property type="molecule type" value="Genomic_DNA"/>
</dbReference>
<sequence length="131" mass="13912">MLTDLEQLLSDADDQATHAQHTYRILERLESHPHQPMLSSAPAVKPSPDHANLTPLPRLTSSASSSPSFLSNRGNKASLTAPRVTNDNLGLQTPAAPRFAVDPTTTTPIFPPVIATPSTASSIPLSDSPIK</sequence>
<proteinExistence type="predicted"/>
<organism evidence="2 3">
    <name type="scientific">Chaetoceros tenuissimus</name>
    <dbReference type="NCBI Taxonomy" id="426638"/>
    <lineage>
        <taxon>Eukaryota</taxon>
        <taxon>Sar</taxon>
        <taxon>Stramenopiles</taxon>
        <taxon>Ochrophyta</taxon>
        <taxon>Bacillariophyta</taxon>
        <taxon>Coscinodiscophyceae</taxon>
        <taxon>Chaetocerotophycidae</taxon>
        <taxon>Chaetocerotales</taxon>
        <taxon>Chaetocerotaceae</taxon>
        <taxon>Chaetoceros</taxon>
    </lineage>
</organism>
<name>A0AAD3CF92_9STRA</name>
<reference evidence="2 3" key="1">
    <citation type="journal article" date="2021" name="Sci. Rep.">
        <title>The genome of the diatom Chaetoceros tenuissimus carries an ancient integrated fragment of an extant virus.</title>
        <authorList>
            <person name="Hongo Y."/>
            <person name="Kimura K."/>
            <person name="Takaki Y."/>
            <person name="Yoshida Y."/>
            <person name="Baba S."/>
            <person name="Kobayashi G."/>
            <person name="Nagasaki K."/>
            <person name="Hano T."/>
            <person name="Tomaru Y."/>
        </authorList>
    </citation>
    <scope>NUCLEOTIDE SEQUENCE [LARGE SCALE GENOMIC DNA]</scope>
    <source>
        <strain evidence="2 3">NIES-3715</strain>
    </source>
</reference>
<feature type="compositionally biased region" description="Polar residues" evidence="1">
    <location>
        <begin position="72"/>
        <end position="91"/>
    </location>
</feature>
<protein>
    <submittedName>
        <fullName evidence="2">Uncharacterized protein</fullName>
    </submittedName>
</protein>
<keyword evidence="3" id="KW-1185">Reference proteome</keyword>